<evidence type="ECO:0000313" key="1">
    <source>
        <dbReference type="EMBL" id="AST77996.1"/>
    </source>
</evidence>
<proteinExistence type="predicted"/>
<sequence>MLWVTARKNKKEVLIFLIYFVMLCCVLIYFEMYLWRECVFHISFMVFILVFCAEMVRFYFISERMK</sequence>
<dbReference type="EMBL" id="CP022695">
    <property type="protein sequence ID" value="AST77996.1"/>
    <property type="molecule type" value="Genomic_DNA"/>
</dbReference>
<protein>
    <submittedName>
        <fullName evidence="1">Uncharacterized protein</fullName>
    </submittedName>
</protein>
<accession>A0ACA8D1Q3</accession>
<organism evidence="1 2">
    <name type="scientific">Citrobacter farmeri</name>
    <dbReference type="NCBI Taxonomy" id="67824"/>
    <lineage>
        <taxon>Bacteria</taxon>
        <taxon>Pseudomonadati</taxon>
        <taxon>Pseudomonadota</taxon>
        <taxon>Gammaproteobacteria</taxon>
        <taxon>Enterobacterales</taxon>
        <taxon>Enterobacteriaceae</taxon>
        <taxon>Citrobacter</taxon>
    </lineage>
</organism>
<name>A0ACA8D1Q3_9ENTR</name>
<keyword evidence="2" id="KW-1185">Reference proteome</keyword>
<dbReference type="Proteomes" id="UP000215286">
    <property type="component" value="Chromosome"/>
</dbReference>
<reference evidence="1" key="1">
    <citation type="submission" date="2017-08" db="EMBL/GenBank/DDBJ databases">
        <title>Real-time genomic and epidemiological investigation of a multi-institutional outbreak of KPC-producing Enterobacteriaceae reveals complex transmission dynamics and informs management responses.</title>
        <authorList>
            <person name="Kwong J.C."/>
            <person name="Lane C."/>
            <person name="Romanes F."/>
            <person name="Goncalves da Silva A."/>
            <person name="Easton M."/>
            <person name="Cronin K."/>
            <person name="Waters M.J."/>
            <person name="Tomita T."/>
            <person name="Stevens K."/>
            <person name="Schultz M.B."/>
            <person name="Baines S.L."/>
            <person name="Sherry N.L."/>
            <person name="Carter G."/>
            <person name="Mu A."/>
            <person name="Sait M."/>
            <person name="Ballard S.A."/>
            <person name="Seemann T."/>
            <person name="Stinear T.P."/>
            <person name="Howden B.P."/>
        </authorList>
    </citation>
    <scope>NUCLEOTIDE SEQUENCE</scope>
    <source>
        <strain evidence="1">AUSMDU00008141</strain>
    </source>
</reference>
<gene>
    <name evidence="1" type="ORF">CI104_02330</name>
</gene>
<evidence type="ECO:0000313" key="2">
    <source>
        <dbReference type="Proteomes" id="UP000215286"/>
    </source>
</evidence>